<dbReference type="PANTHER" id="PTHR10218">
    <property type="entry name" value="GTP-BINDING PROTEIN ALPHA SUBUNIT"/>
    <property type="match status" value="1"/>
</dbReference>
<evidence type="ECO:0000313" key="7">
    <source>
        <dbReference type="EMBL" id="KAK2091172.1"/>
    </source>
</evidence>
<reference evidence="7 8" key="1">
    <citation type="submission" date="2023-05" db="EMBL/GenBank/DDBJ databases">
        <title>B98-5 Cell Line De Novo Hybrid Assembly: An Optical Mapping Approach.</title>
        <authorList>
            <person name="Kananen K."/>
            <person name="Auerbach J.A."/>
            <person name="Kautto E."/>
            <person name="Blachly J.S."/>
        </authorList>
    </citation>
    <scope>NUCLEOTIDE SEQUENCE [LARGE SCALE GENOMIC DNA]</scope>
    <source>
        <strain evidence="7">B95-8</strain>
        <tissue evidence="7">Cell line</tissue>
    </source>
</reference>
<evidence type="ECO:0000313" key="8">
    <source>
        <dbReference type="Proteomes" id="UP001266305"/>
    </source>
</evidence>
<evidence type="ECO:0000256" key="5">
    <source>
        <dbReference type="ARBA" id="ARBA00023139"/>
    </source>
</evidence>
<gene>
    <name evidence="7" type="ORF">P7K49_030456</name>
</gene>
<evidence type="ECO:0000256" key="1">
    <source>
        <dbReference type="ARBA" id="ARBA00022707"/>
    </source>
</evidence>
<keyword evidence="5" id="KW-0564">Palmitate</keyword>
<protein>
    <submittedName>
        <fullName evidence="7">Uncharacterized protein</fullName>
    </submittedName>
</protein>
<evidence type="ECO:0000256" key="4">
    <source>
        <dbReference type="ARBA" id="ARBA00023134"/>
    </source>
</evidence>
<dbReference type="PROSITE" id="PS51882">
    <property type="entry name" value="G_ALPHA"/>
    <property type="match status" value="1"/>
</dbReference>
<dbReference type="Proteomes" id="UP001266305">
    <property type="component" value="Unassembled WGS sequence"/>
</dbReference>
<sequence>MEYAGHLPASSAQGTMLACTSCTGWRARVCENRVVPSGLAKSPAKTPELNQGSGEPWWAAELVGGKGPQSLQWDTGTPGYLDNCGPAAAFLVAQLSTRPSCLHLTVQLMGGLVLPPGLQVSGHLFCACGAPLGLTTCALCSRCWGVREEHHRQADEVSAVHQRQRPNSNLPSSSAVPVLSPTGPASLSRAQNLLRGSHLSSGPSGIIHEDGYSEEECRQYRAVVYSNTIQSIMAIVKAMGNLQIDFADPSRASGGTLLQLPDLHRCAQDDARQLFALSCTAEEQGVLPDDLSGVIRRLWADHGVQACFGRSREYQLNDSAA</sequence>
<feature type="compositionally biased region" description="Low complexity" evidence="6">
    <location>
        <begin position="166"/>
        <end position="181"/>
    </location>
</feature>
<proteinExistence type="predicted"/>
<comment type="caution">
    <text evidence="7">The sequence shown here is derived from an EMBL/GenBank/DDBJ whole genome shotgun (WGS) entry which is preliminary data.</text>
</comment>
<dbReference type="SUPFAM" id="SSF47895">
    <property type="entry name" value="Transducin (alpha subunit), insertion domain"/>
    <property type="match status" value="1"/>
</dbReference>
<dbReference type="PANTHER" id="PTHR10218:SF73">
    <property type="entry name" value="GUANINE NUCLEOTIDE-BINDING PROTEIN G(I) SUBUNIT ALPHA-2"/>
    <property type="match status" value="1"/>
</dbReference>
<dbReference type="InterPro" id="IPR001019">
    <property type="entry name" value="Gprotein_alpha_su"/>
</dbReference>
<keyword evidence="5" id="KW-0449">Lipoprotein</keyword>
<evidence type="ECO:0000256" key="3">
    <source>
        <dbReference type="ARBA" id="ARBA00022842"/>
    </source>
</evidence>
<keyword evidence="4" id="KW-0342">GTP-binding</keyword>
<evidence type="ECO:0000256" key="2">
    <source>
        <dbReference type="ARBA" id="ARBA00022741"/>
    </source>
</evidence>
<keyword evidence="8" id="KW-1185">Reference proteome</keyword>
<keyword evidence="3" id="KW-0460">Magnesium</keyword>
<name>A0ABQ9U280_SAGOE</name>
<dbReference type="Gene3D" id="1.10.400.10">
    <property type="entry name" value="GI Alpha 1, domain 2-like"/>
    <property type="match status" value="1"/>
</dbReference>
<evidence type="ECO:0000256" key="6">
    <source>
        <dbReference type="SAM" id="MobiDB-lite"/>
    </source>
</evidence>
<dbReference type="EMBL" id="JASSZA010000016">
    <property type="protein sequence ID" value="KAK2091172.1"/>
    <property type="molecule type" value="Genomic_DNA"/>
</dbReference>
<accession>A0ABQ9U280</accession>
<keyword evidence="1" id="KW-0519">Myristate</keyword>
<keyword evidence="2" id="KW-0547">Nucleotide-binding</keyword>
<organism evidence="7 8">
    <name type="scientific">Saguinus oedipus</name>
    <name type="common">Cotton-top tamarin</name>
    <name type="synonym">Oedipomidas oedipus</name>
    <dbReference type="NCBI Taxonomy" id="9490"/>
    <lineage>
        <taxon>Eukaryota</taxon>
        <taxon>Metazoa</taxon>
        <taxon>Chordata</taxon>
        <taxon>Craniata</taxon>
        <taxon>Vertebrata</taxon>
        <taxon>Euteleostomi</taxon>
        <taxon>Mammalia</taxon>
        <taxon>Eutheria</taxon>
        <taxon>Euarchontoglires</taxon>
        <taxon>Primates</taxon>
        <taxon>Haplorrhini</taxon>
        <taxon>Platyrrhini</taxon>
        <taxon>Cebidae</taxon>
        <taxon>Callitrichinae</taxon>
        <taxon>Saguinus</taxon>
    </lineage>
</organism>
<feature type="region of interest" description="Disordered" evidence="6">
    <location>
        <begin position="155"/>
        <end position="183"/>
    </location>
</feature>
<dbReference type="InterPro" id="IPR011025">
    <property type="entry name" value="GproteinA_insert"/>
</dbReference>
<dbReference type="Pfam" id="PF00503">
    <property type="entry name" value="G-alpha"/>
    <property type="match status" value="1"/>
</dbReference>